<sequence>MAYKRAALVASAVVLLAAGGLAFLPWTANHFGYALPGDRGLPYRIHHAGRDYRSYLTCAGAGWCASADPYCVPLVHFGGTATSLTPVDEVVTLFGASQAVFTAKPVPDGTPTTVLVRAGSDCYVGYALMGGP</sequence>
<dbReference type="AlphaFoldDB" id="A0A6I8M8T4"/>
<name>A0A6I8M8T4_9PSEU</name>
<reference evidence="1 2" key="1">
    <citation type="submission" date="2019-09" db="EMBL/GenBank/DDBJ databases">
        <authorList>
            <person name="Leyn A S."/>
        </authorList>
    </citation>
    <scope>NUCLEOTIDE SEQUENCE [LARGE SCALE GENOMIC DNA]</scope>
    <source>
        <strain evidence="1">AA231_1</strain>
    </source>
</reference>
<keyword evidence="2" id="KW-1185">Reference proteome</keyword>
<protein>
    <submittedName>
        <fullName evidence="1">Uncharacterized protein</fullName>
    </submittedName>
</protein>
<gene>
    <name evidence="1" type="ORF">AA23TX_10090</name>
</gene>
<proteinExistence type="predicted"/>
<evidence type="ECO:0000313" key="2">
    <source>
        <dbReference type="Proteomes" id="UP000399805"/>
    </source>
</evidence>
<dbReference type="RefSeq" id="WP_230863160.1">
    <property type="nucleotide sequence ID" value="NZ_CABVGP010000005.1"/>
</dbReference>
<dbReference type="EMBL" id="CABVGP010000005">
    <property type="protein sequence ID" value="VVJ25381.1"/>
    <property type="molecule type" value="Genomic_DNA"/>
</dbReference>
<organism evidence="1 2">
    <name type="scientific">Amycolatopsis camponoti</name>
    <dbReference type="NCBI Taxonomy" id="2606593"/>
    <lineage>
        <taxon>Bacteria</taxon>
        <taxon>Bacillati</taxon>
        <taxon>Actinomycetota</taxon>
        <taxon>Actinomycetes</taxon>
        <taxon>Pseudonocardiales</taxon>
        <taxon>Pseudonocardiaceae</taxon>
        <taxon>Amycolatopsis</taxon>
    </lineage>
</organism>
<evidence type="ECO:0000313" key="1">
    <source>
        <dbReference type="EMBL" id="VVJ25381.1"/>
    </source>
</evidence>
<dbReference type="Proteomes" id="UP000399805">
    <property type="component" value="Unassembled WGS sequence"/>
</dbReference>
<accession>A0A6I8M8T4</accession>